<proteinExistence type="inferred from homology"/>
<dbReference type="Gene3D" id="1.10.10.10">
    <property type="entry name" value="Winged helix-like DNA-binding domain superfamily/Winged helix DNA-binding domain"/>
    <property type="match status" value="1"/>
</dbReference>
<reference evidence="15" key="1">
    <citation type="submission" date="2021-01" db="EMBL/GenBank/DDBJ databases">
        <authorList>
            <person name="Corre E."/>
            <person name="Pelletier E."/>
            <person name="Niang G."/>
            <person name="Scheremetjew M."/>
            <person name="Finn R."/>
            <person name="Kale V."/>
            <person name="Holt S."/>
            <person name="Cochrane G."/>
            <person name="Meng A."/>
            <person name="Brown T."/>
            <person name="Cohen L."/>
        </authorList>
    </citation>
    <scope>NUCLEOTIDE SEQUENCE</scope>
    <source>
        <strain evidence="15">CCMP 2712</strain>
    </source>
</reference>
<dbReference type="GO" id="GO:0009378">
    <property type="term" value="F:four-way junction helicase activity"/>
    <property type="evidence" value="ECO:0007669"/>
    <property type="project" value="TreeGrafter"/>
</dbReference>
<dbReference type="EMBL" id="HBKN01045081">
    <property type="protein sequence ID" value="CAE2334510.1"/>
    <property type="molecule type" value="Transcribed_RNA"/>
</dbReference>
<evidence type="ECO:0000256" key="4">
    <source>
        <dbReference type="ARBA" id="ARBA00022801"/>
    </source>
</evidence>
<feature type="coiled-coil region" evidence="11">
    <location>
        <begin position="27"/>
        <end position="68"/>
    </location>
</feature>
<dbReference type="SMART" id="SM00490">
    <property type="entry name" value="HELICc"/>
    <property type="match status" value="1"/>
</dbReference>
<dbReference type="EC" id="5.6.2.4" evidence="10"/>
<dbReference type="GO" id="GO:0000724">
    <property type="term" value="P:double-strand break repair via homologous recombination"/>
    <property type="evidence" value="ECO:0007669"/>
    <property type="project" value="TreeGrafter"/>
</dbReference>
<keyword evidence="8" id="KW-0413">Isomerase</keyword>
<dbReference type="GO" id="GO:0005694">
    <property type="term" value="C:chromosome"/>
    <property type="evidence" value="ECO:0007669"/>
    <property type="project" value="TreeGrafter"/>
</dbReference>
<keyword evidence="6" id="KW-0067">ATP-binding</keyword>
<dbReference type="PANTHER" id="PTHR13710:SF105">
    <property type="entry name" value="ATP-DEPENDENT DNA HELICASE Q1"/>
    <property type="match status" value="1"/>
</dbReference>
<gene>
    <name evidence="15" type="ORF">GTHE00462_LOCUS35270</name>
</gene>
<dbReference type="GO" id="GO:0016787">
    <property type="term" value="F:hydrolase activity"/>
    <property type="evidence" value="ECO:0007669"/>
    <property type="project" value="UniProtKB-KW"/>
</dbReference>
<dbReference type="SUPFAM" id="SSF52540">
    <property type="entry name" value="P-loop containing nucleoside triphosphate hydrolases"/>
    <property type="match status" value="1"/>
</dbReference>
<evidence type="ECO:0000256" key="3">
    <source>
        <dbReference type="ARBA" id="ARBA00022741"/>
    </source>
</evidence>
<dbReference type="InterPro" id="IPR014001">
    <property type="entry name" value="Helicase_ATP-bd"/>
</dbReference>
<comment type="subcellular location">
    <subcellularLocation>
        <location evidence="1">Plastid</location>
        <location evidence="1">Chloroplast</location>
    </subcellularLocation>
</comment>
<evidence type="ECO:0000256" key="8">
    <source>
        <dbReference type="ARBA" id="ARBA00023235"/>
    </source>
</evidence>
<keyword evidence="5" id="KW-0347">Helicase</keyword>
<dbReference type="NCBIfam" id="TIGR00614">
    <property type="entry name" value="recQ_fam"/>
    <property type="match status" value="1"/>
</dbReference>
<keyword evidence="11" id="KW-0175">Coiled coil</keyword>
<evidence type="ECO:0000256" key="5">
    <source>
        <dbReference type="ARBA" id="ARBA00022806"/>
    </source>
</evidence>
<name>A0A7S4UPR4_GUITH</name>
<evidence type="ECO:0000313" key="15">
    <source>
        <dbReference type="EMBL" id="CAE2334510.1"/>
    </source>
</evidence>
<evidence type="ECO:0000256" key="12">
    <source>
        <dbReference type="SAM" id="MobiDB-lite"/>
    </source>
</evidence>
<dbReference type="GO" id="GO:0043138">
    <property type="term" value="F:3'-5' DNA helicase activity"/>
    <property type="evidence" value="ECO:0007669"/>
    <property type="project" value="UniProtKB-EC"/>
</dbReference>
<dbReference type="FunFam" id="3.40.50.300:FF:001544">
    <property type="entry name" value="ATP-dependent DNA helicase"/>
    <property type="match status" value="1"/>
</dbReference>
<feature type="region of interest" description="Disordered" evidence="12">
    <location>
        <begin position="620"/>
        <end position="682"/>
    </location>
</feature>
<comment type="similarity">
    <text evidence="2">Belongs to the helicase family. RecQ subfamily.</text>
</comment>
<organism evidence="15">
    <name type="scientific">Guillardia theta</name>
    <name type="common">Cryptophyte</name>
    <name type="synonym">Cryptomonas phi</name>
    <dbReference type="NCBI Taxonomy" id="55529"/>
    <lineage>
        <taxon>Eukaryota</taxon>
        <taxon>Cryptophyceae</taxon>
        <taxon>Pyrenomonadales</taxon>
        <taxon>Geminigeraceae</taxon>
        <taxon>Guillardia</taxon>
    </lineage>
</organism>
<dbReference type="InterPro" id="IPR001650">
    <property type="entry name" value="Helicase_C-like"/>
</dbReference>
<evidence type="ECO:0000256" key="10">
    <source>
        <dbReference type="ARBA" id="ARBA00034808"/>
    </source>
</evidence>
<dbReference type="Gene3D" id="3.40.50.300">
    <property type="entry name" value="P-loop containing nucleotide triphosphate hydrolases"/>
    <property type="match status" value="2"/>
</dbReference>
<keyword evidence="3" id="KW-0547">Nucleotide-binding</keyword>
<evidence type="ECO:0000256" key="9">
    <source>
        <dbReference type="ARBA" id="ARBA00034617"/>
    </source>
</evidence>
<protein>
    <recommendedName>
        <fullName evidence="10">DNA 3'-5' helicase</fullName>
        <ecNumber evidence="10">5.6.2.4</ecNumber>
    </recommendedName>
</protein>
<dbReference type="Pfam" id="PF00271">
    <property type="entry name" value="Helicase_C"/>
    <property type="match status" value="1"/>
</dbReference>
<dbReference type="PROSITE" id="PS51192">
    <property type="entry name" value="HELICASE_ATP_BIND_1"/>
    <property type="match status" value="1"/>
</dbReference>
<sequence length="682" mass="76579">METVDLTDDADVMVAEEASGSSTASKIQMLQEILKHKRREKREAERKFRSLKEEVEDLEGQLQKLVDKERMDEMERNRPDWSKDFEWSGETRSVLRDVFRLSSFRPLQEEIINATLSNKDTLVLLPTGGGKSLVYMLPAVMRKGLTLVVSPLISLMHDQVSQLRQLGIRAALLCSASDKMETKQIHDEIACEGSSLKLLYVTPERVAKSKTLLSKLEKCWKMSLLQRVVIDEAHCISQWGHDFRGDYTKLGIFKLQYPDVPVMALTATATSKVQEDIKDSLQISFCETFRASVDRANLQFEVKEKASNQAASMQQVAEEILSRFTNMPGIVYCFSKKEAEQLAQYLQEQGIRARFYHADLEMYGDAQAGTCGRVDVYEDWSSGRIQVVVATIAFGMGINKLDTRFVIHHTMSKSLSAYYQEAGRAGRDGKPATCLVLYRPSDVIRQSTLAMGSQLNNAVDGVYGMVRYCESLMELEEGQSMHLLGREKLAESFGEQLSLRPPQEQQQQQRLGEKTDFTDQARICLNLVIQLKSMDKQVTLLQLVDLWKGQGRKESWRLPPDTCPKDMSKTACERVLVWMLLEGVLKQQFSFTAYAVNSYLVPGPKANGLLHGGERFSIGGHLVSKGGGREAGGPRSETRGRKSKAGMSGGQGMDEGRDGADSDDEFVKKKKKPRKKTVSDSL</sequence>
<evidence type="ECO:0000256" key="1">
    <source>
        <dbReference type="ARBA" id="ARBA00004229"/>
    </source>
</evidence>
<dbReference type="PROSITE" id="PS51194">
    <property type="entry name" value="HELICASE_CTER"/>
    <property type="match status" value="1"/>
</dbReference>
<dbReference type="AlphaFoldDB" id="A0A7S4UPR4"/>
<dbReference type="GO" id="GO:0003677">
    <property type="term" value="F:DNA binding"/>
    <property type="evidence" value="ECO:0007669"/>
    <property type="project" value="UniProtKB-KW"/>
</dbReference>
<dbReference type="SMART" id="SM00487">
    <property type="entry name" value="DEXDc"/>
    <property type="match status" value="1"/>
</dbReference>
<evidence type="ECO:0000259" key="14">
    <source>
        <dbReference type="PROSITE" id="PS51194"/>
    </source>
</evidence>
<evidence type="ECO:0000256" key="11">
    <source>
        <dbReference type="SAM" id="Coils"/>
    </source>
</evidence>
<evidence type="ECO:0000256" key="6">
    <source>
        <dbReference type="ARBA" id="ARBA00022840"/>
    </source>
</evidence>
<dbReference type="CDD" id="cd18794">
    <property type="entry name" value="SF2_C_RecQ"/>
    <property type="match status" value="1"/>
</dbReference>
<feature type="domain" description="Helicase C-terminal" evidence="14">
    <location>
        <begin position="312"/>
        <end position="473"/>
    </location>
</feature>
<keyword evidence="7" id="KW-0238">DNA-binding</keyword>
<comment type="catalytic activity">
    <reaction evidence="9">
        <text>Couples ATP hydrolysis with the unwinding of duplex DNA by translocating in the 3'-5' direction.</text>
        <dbReference type="EC" id="5.6.2.4"/>
    </reaction>
</comment>
<dbReference type="InterPro" id="IPR004589">
    <property type="entry name" value="DNA_helicase_ATP-dep_RecQ"/>
</dbReference>
<keyword evidence="4" id="KW-0378">Hydrolase</keyword>
<dbReference type="Pfam" id="PF00270">
    <property type="entry name" value="DEAD"/>
    <property type="match status" value="1"/>
</dbReference>
<feature type="domain" description="Helicase ATP-binding" evidence="13">
    <location>
        <begin position="112"/>
        <end position="287"/>
    </location>
</feature>
<dbReference type="PANTHER" id="PTHR13710">
    <property type="entry name" value="DNA HELICASE RECQ FAMILY MEMBER"/>
    <property type="match status" value="1"/>
</dbReference>
<dbReference type="InterPro" id="IPR036388">
    <property type="entry name" value="WH-like_DNA-bd_sf"/>
</dbReference>
<accession>A0A7S4UPR4</accession>
<evidence type="ECO:0000256" key="2">
    <source>
        <dbReference type="ARBA" id="ARBA00005446"/>
    </source>
</evidence>
<dbReference type="GO" id="GO:0005524">
    <property type="term" value="F:ATP binding"/>
    <property type="evidence" value="ECO:0007669"/>
    <property type="project" value="UniProtKB-KW"/>
</dbReference>
<evidence type="ECO:0000256" key="7">
    <source>
        <dbReference type="ARBA" id="ARBA00023125"/>
    </source>
</evidence>
<dbReference type="InterPro" id="IPR027417">
    <property type="entry name" value="P-loop_NTPase"/>
</dbReference>
<dbReference type="GO" id="GO:0009507">
    <property type="term" value="C:chloroplast"/>
    <property type="evidence" value="ECO:0007669"/>
    <property type="project" value="UniProtKB-SubCell"/>
</dbReference>
<dbReference type="InterPro" id="IPR011545">
    <property type="entry name" value="DEAD/DEAH_box_helicase_dom"/>
</dbReference>
<evidence type="ECO:0000259" key="13">
    <source>
        <dbReference type="PROSITE" id="PS51192"/>
    </source>
</evidence>